<feature type="transmembrane region" description="Helical" evidence="1">
    <location>
        <begin position="461"/>
        <end position="482"/>
    </location>
</feature>
<dbReference type="OrthoDB" id="2674421at2759"/>
<protein>
    <submittedName>
        <fullName evidence="2">Uncharacterized protein</fullName>
    </submittedName>
</protein>
<evidence type="ECO:0000313" key="2">
    <source>
        <dbReference type="EMBL" id="KIJ32125.1"/>
    </source>
</evidence>
<keyword evidence="1" id="KW-0812">Transmembrane</keyword>
<accession>A0A0C9V3N2</accession>
<proteinExistence type="predicted"/>
<feature type="transmembrane region" description="Helical" evidence="1">
    <location>
        <begin position="429"/>
        <end position="454"/>
    </location>
</feature>
<name>A0A0C9V3N2_SPHS4</name>
<evidence type="ECO:0000313" key="3">
    <source>
        <dbReference type="Proteomes" id="UP000054279"/>
    </source>
</evidence>
<organism evidence="2 3">
    <name type="scientific">Sphaerobolus stellatus (strain SS14)</name>
    <dbReference type="NCBI Taxonomy" id="990650"/>
    <lineage>
        <taxon>Eukaryota</taxon>
        <taxon>Fungi</taxon>
        <taxon>Dikarya</taxon>
        <taxon>Basidiomycota</taxon>
        <taxon>Agaricomycotina</taxon>
        <taxon>Agaricomycetes</taxon>
        <taxon>Phallomycetidae</taxon>
        <taxon>Geastrales</taxon>
        <taxon>Sphaerobolaceae</taxon>
        <taxon>Sphaerobolus</taxon>
    </lineage>
</organism>
<dbReference type="AlphaFoldDB" id="A0A0C9V3N2"/>
<evidence type="ECO:0000256" key="1">
    <source>
        <dbReference type="SAM" id="Phobius"/>
    </source>
</evidence>
<reference evidence="2 3" key="1">
    <citation type="submission" date="2014-06" db="EMBL/GenBank/DDBJ databases">
        <title>Evolutionary Origins and Diversification of the Mycorrhizal Mutualists.</title>
        <authorList>
            <consortium name="DOE Joint Genome Institute"/>
            <consortium name="Mycorrhizal Genomics Consortium"/>
            <person name="Kohler A."/>
            <person name="Kuo A."/>
            <person name="Nagy L.G."/>
            <person name="Floudas D."/>
            <person name="Copeland A."/>
            <person name="Barry K.W."/>
            <person name="Cichocki N."/>
            <person name="Veneault-Fourrey C."/>
            <person name="LaButti K."/>
            <person name="Lindquist E.A."/>
            <person name="Lipzen A."/>
            <person name="Lundell T."/>
            <person name="Morin E."/>
            <person name="Murat C."/>
            <person name="Riley R."/>
            <person name="Ohm R."/>
            <person name="Sun H."/>
            <person name="Tunlid A."/>
            <person name="Henrissat B."/>
            <person name="Grigoriev I.V."/>
            <person name="Hibbett D.S."/>
            <person name="Martin F."/>
        </authorList>
    </citation>
    <scope>NUCLEOTIDE SEQUENCE [LARGE SCALE GENOMIC DNA]</scope>
    <source>
        <strain evidence="2 3">SS14</strain>
    </source>
</reference>
<keyword evidence="3" id="KW-1185">Reference proteome</keyword>
<feature type="transmembrane region" description="Helical" evidence="1">
    <location>
        <begin position="371"/>
        <end position="398"/>
    </location>
</feature>
<dbReference type="HOGENOM" id="CLU_015091_3_3_1"/>
<keyword evidence="1" id="KW-1133">Transmembrane helix</keyword>
<sequence length="524" mass="59303">MDNITNTLKITSTGTGTSHYSSERLHFPRKTTPSQSLRYCRSKSYIPSPQRFGPQISLRGHSGETVPSWSQYVHPEGLRYYYNSSLRVVTDANMNNDRIYGLVVLALQHLLAWVHALDFKRGDSQEIVLELTEEEDGCNYYMVDHELQTIFYADEANTEDLDIRNMVSTSQLNLELQRQYWVYLEYFPMHKELNPSARLHLIGMLNHSTIDTLSSNNSTSVLSSSQSKNYLDIIQNFTGAPESRGYETCIIARVMEDFLRGRVIHFYGEAEGARLARREYIDEGEEADPQSFWFKPVSWLLFGQPSKKLQLIEALTVNSIFYKDSWKEFNASHVSEWKRTTTMALTLMIVDILSITYLYESQGKHQIISNIMFQIGWHAGAMSAMSCFGSLILGLTAISVHEPYCSSHAGDAASYFKNAYNEVYGYQPLAIVLGLPYVMLLWALLGTGVTFMSLALRNENIWSMSILGSVVLLMVGLIIWAVRALHSGEREEGGVFSSLCSTVVAIRNNVFCRGDASLKSMDIV</sequence>
<dbReference type="Proteomes" id="UP000054279">
    <property type="component" value="Unassembled WGS sequence"/>
</dbReference>
<gene>
    <name evidence="2" type="ORF">M422DRAFT_35941</name>
</gene>
<dbReference type="EMBL" id="KN837231">
    <property type="protein sequence ID" value="KIJ32125.1"/>
    <property type="molecule type" value="Genomic_DNA"/>
</dbReference>
<keyword evidence="1" id="KW-0472">Membrane</keyword>